<dbReference type="Pfam" id="PF01575">
    <property type="entry name" value="MaoC_dehydratas"/>
    <property type="match status" value="1"/>
</dbReference>
<proteinExistence type="predicted"/>
<dbReference type="RefSeq" id="WP_095371925.1">
    <property type="nucleotide sequence ID" value="NZ_CP022983.1"/>
</dbReference>
<dbReference type="PANTHER" id="PTHR43841:SF3">
    <property type="entry name" value="(3R)-HYDROXYACYL-ACP DEHYDRATASE SUBUNIT HADB"/>
    <property type="match status" value="1"/>
</dbReference>
<dbReference type="Proteomes" id="UP000215137">
    <property type="component" value="Chromosome"/>
</dbReference>
<dbReference type="OrthoDB" id="9801625at2"/>
<sequence length="139" mass="15124">MLRFADLVDGQELKPLVKPAVSKVQLVKYAGASGDYNLLHTDDAFARSMGLPGAIAHGMLVMGFLGEYIQQLAGVTARVAKFNMRFGAMTKPGDEITCAATVKRVYEDEGKKYVEFELQAAKSIKEIVGSGSVLLEFFE</sequence>
<dbReference type="KEGG" id="bko:CKF48_14080"/>
<dbReference type="PANTHER" id="PTHR43841">
    <property type="entry name" value="3-HYDROXYACYL-THIOESTER DEHYDRATASE HTDX-RELATED"/>
    <property type="match status" value="1"/>
</dbReference>
<name>A0A248TJM8_9BACI</name>
<evidence type="ECO:0000313" key="3">
    <source>
        <dbReference type="Proteomes" id="UP000215137"/>
    </source>
</evidence>
<feature type="domain" description="MaoC-like" evidence="1">
    <location>
        <begin position="12"/>
        <end position="115"/>
    </location>
</feature>
<organism evidence="2 3">
    <name type="scientific">Cytobacillus kochii</name>
    <dbReference type="NCBI Taxonomy" id="859143"/>
    <lineage>
        <taxon>Bacteria</taxon>
        <taxon>Bacillati</taxon>
        <taxon>Bacillota</taxon>
        <taxon>Bacilli</taxon>
        <taxon>Bacillales</taxon>
        <taxon>Bacillaceae</taxon>
        <taxon>Cytobacillus</taxon>
    </lineage>
</organism>
<dbReference type="SUPFAM" id="SSF54637">
    <property type="entry name" value="Thioesterase/thiol ester dehydrase-isomerase"/>
    <property type="match status" value="1"/>
</dbReference>
<evidence type="ECO:0000313" key="2">
    <source>
        <dbReference type="EMBL" id="ASV68355.1"/>
    </source>
</evidence>
<reference evidence="2 3" key="1">
    <citation type="submission" date="2017-08" db="EMBL/GenBank/DDBJ databases">
        <title>Complete Genome Sequence of Bacillus kochii Oregon-R-modENCODE STRAIN BDGP4, isolated from Drosophila melanogaster gut.</title>
        <authorList>
            <person name="Wan K.H."/>
            <person name="Yu C."/>
            <person name="Park S."/>
            <person name="Hammonds A.S."/>
            <person name="Booth B.W."/>
            <person name="Celniker S.E."/>
        </authorList>
    </citation>
    <scope>NUCLEOTIDE SEQUENCE [LARGE SCALE GENOMIC DNA]</scope>
    <source>
        <strain evidence="2 3">BDGP4</strain>
    </source>
</reference>
<gene>
    <name evidence="2" type="ORF">CKF48_14080</name>
</gene>
<protein>
    <submittedName>
        <fullName evidence="2">Dehydratase</fullName>
    </submittedName>
</protein>
<dbReference type="InterPro" id="IPR029069">
    <property type="entry name" value="HotDog_dom_sf"/>
</dbReference>
<keyword evidence="3" id="KW-1185">Reference proteome</keyword>
<dbReference type="InterPro" id="IPR002539">
    <property type="entry name" value="MaoC-like_dom"/>
</dbReference>
<dbReference type="Gene3D" id="3.10.129.10">
    <property type="entry name" value="Hotdog Thioesterase"/>
    <property type="match status" value="1"/>
</dbReference>
<dbReference type="AlphaFoldDB" id="A0A248TJM8"/>
<accession>A0A248TJM8</accession>
<evidence type="ECO:0000259" key="1">
    <source>
        <dbReference type="Pfam" id="PF01575"/>
    </source>
</evidence>
<dbReference type="EMBL" id="CP022983">
    <property type="protein sequence ID" value="ASV68355.1"/>
    <property type="molecule type" value="Genomic_DNA"/>
</dbReference>